<dbReference type="PANTHER" id="PTHR43792">
    <property type="entry name" value="GNAT FAMILY, PUTATIVE (AFU_ORTHOLOGUE AFUA_3G00765)-RELATED-RELATED"/>
    <property type="match status" value="1"/>
</dbReference>
<organism evidence="2 3">
    <name type="scientific">Actinoplanes friuliensis DSM 7358</name>
    <dbReference type="NCBI Taxonomy" id="1246995"/>
    <lineage>
        <taxon>Bacteria</taxon>
        <taxon>Bacillati</taxon>
        <taxon>Actinomycetota</taxon>
        <taxon>Actinomycetes</taxon>
        <taxon>Micromonosporales</taxon>
        <taxon>Micromonosporaceae</taxon>
        <taxon>Actinoplanes</taxon>
    </lineage>
</organism>
<keyword evidence="3" id="KW-1185">Reference proteome</keyword>
<dbReference type="PROSITE" id="PS51186">
    <property type="entry name" value="GNAT"/>
    <property type="match status" value="1"/>
</dbReference>
<sequence>MKVFLETERLILREFTAGDLDAVVDLDSDPEVMFYINGGRPTPLEEVRDDVLPFWMAYYPRGEGHGFWAAIEKATGEFLGWFHFRPQTRGPMAGAGVELGYRLRRSSWGQGYATEGSRALIHKGFTDLGTDRVYAETMAVNVASRRVMEKAGLRYVRTFHQDWPDKIPGDEHGDVEYALTRDEWILLQR</sequence>
<dbReference type="Proteomes" id="UP000017746">
    <property type="component" value="Chromosome"/>
</dbReference>
<proteinExistence type="predicted"/>
<dbReference type="OrthoDB" id="3533156at2"/>
<protein>
    <recommendedName>
        <fullName evidence="1">N-acetyltransferase domain-containing protein</fullName>
    </recommendedName>
</protein>
<name>U5VXQ5_9ACTN</name>
<dbReference type="InterPro" id="IPR051531">
    <property type="entry name" value="N-acetyltransferase"/>
</dbReference>
<evidence type="ECO:0000313" key="2">
    <source>
        <dbReference type="EMBL" id="AGZ40451.1"/>
    </source>
</evidence>
<dbReference type="RefSeq" id="WP_023360336.1">
    <property type="nucleotide sequence ID" value="NC_022657.1"/>
</dbReference>
<dbReference type="EMBL" id="CP006272">
    <property type="protein sequence ID" value="AGZ40451.1"/>
    <property type="molecule type" value="Genomic_DNA"/>
</dbReference>
<dbReference type="PATRIC" id="fig|1246995.3.peg.2203"/>
<dbReference type="InterPro" id="IPR000182">
    <property type="entry name" value="GNAT_dom"/>
</dbReference>
<dbReference type="KEGG" id="afs:AFR_10810"/>
<dbReference type="Gene3D" id="3.40.630.30">
    <property type="match status" value="1"/>
</dbReference>
<gene>
    <name evidence="2" type="ORF">AFR_10810</name>
</gene>
<dbReference type="eggNOG" id="COG1670">
    <property type="taxonomic scope" value="Bacteria"/>
</dbReference>
<dbReference type="SUPFAM" id="SSF55729">
    <property type="entry name" value="Acyl-CoA N-acyltransferases (Nat)"/>
    <property type="match status" value="1"/>
</dbReference>
<dbReference type="HOGENOM" id="CLU_013985_3_1_11"/>
<dbReference type="Pfam" id="PF13302">
    <property type="entry name" value="Acetyltransf_3"/>
    <property type="match status" value="1"/>
</dbReference>
<feature type="domain" description="N-acetyltransferase" evidence="1">
    <location>
        <begin position="10"/>
        <end position="182"/>
    </location>
</feature>
<dbReference type="STRING" id="1246995.AFR_10810"/>
<dbReference type="AlphaFoldDB" id="U5VXQ5"/>
<accession>U5VXQ5</accession>
<dbReference type="InterPro" id="IPR016181">
    <property type="entry name" value="Acyl_CoA_acyltransferase"/>
</dbReference>
<reference evidence="2 3" key="1">
    <citation type="journal article" date="2014" name="J. Biotechnol.">
        <title>Complete genome sequence of the actinobacterium Actinoplanes friuliensis HAG 010964, producer of the lipopeptide antibiotic friulimycin.</title>
        <authorList>
            <person name="Ruckert C."/>
            <person name="Szczepanowski R."/>
            <person name="Albersmeier A."/>
            <person name="Goesmann A."/>
            <person name="Fischer N."/>
            <person name="Steinkamper A."/>
            <person name="Puhler A."/>
            <person name="Biener R."/>
            <person name="Schwartz D."/>
            <person name="Kalinowski J."/>
        </authorList>
    </citation>
    <scope>NUCLEOTIDE SEQUENCE [LARGE SCALE GENOMIC DNA]</scope>
    <source>
        <strain evidence="2 3">DSM 7358</strain>
    </source>
</reference>
<dbReference type="PANTHER" id="PTHR43792:SF1">
    <property type="entry name" value="N-ACETYLTRANSFERASE DOMAIN-CONTAINING PROTEIN"/>
    <property type="match status" value="1"/>
</dbReference>
<dbReference type="GO" id="GO:0016747">
    <property type="term" value="F:acyltransferase activity, transferring groups other than amino-acyl groups"/>
    <property type="evidence" value="ECO:0007669"/>
    <property type="project" value="InterPro"/>
</dbReference>
<evidence type="ECO:0000313" key="3">
    <source>
        <dbReference type="Proteomes" id="UP000017746"/>
    </source>
</evidence>
<evidence type="ECO:0000259" key="1">
    <source>
        <dbReference type="PROSITE" id="PS51186"/>
    </source>
</evidence>